<comment type="caution">
    <text evidence="1">The sequence shown here is derived from an EMBL/GenBank/DDBJ whole genome shotgun (WGS) entry which is preliminary data.</text>
</comment>
<accession>A0AAV4JMY3</accession>
<organism evidence="1 2">
    <name type="scientific">Elysia marginata</name>
    <dbReference type="NCBI Taxonomy" id="1093978"/>
    <lineage>
        <taxon>Eukaryota</taxon>
        <taxon>Metazoa</taxon>
        <taxon>Spiralia</taxon>
        <taxon>Lophotrochozoa</taxon>
        <taxon>Mollusca</taxon>
        <taxon>Gastropoda</taxon>
        <taxon>Heterobranchia</taxon>
        <taxon>Euthyneura</taxon>
        <taxon>Panpulmonata</taxon>
        <taxon>Sacoglossa</taxon>
        <taxon>Placobranchoidea</taxon>
        <taxon>Plakobranchidae</taxon>
        <taxon>Elysia</taxon>
    </lineage>
</organism>
<evidence type="ECO:0000313" key="2">
    <source>
        <dbReference type="Proteomes" id="UP000762676"/>
    </source>
</evidence>
<protein>
    <submittedName>
        <fullName evidence="1">Uncharacterized protein</fullName>
    </submittedName>
</protein>
<name>A0AAV4JMY3_9GAST</name>
<proteinExistence type="predicted"/>
<reference evidence="1 2" key="1">
    <citation type="journal article" date="2021" name="Elife">
        <title>Chloroplast acquisition without the gene transfer in kleptoplastic sea slugs, Plakobranchus ocellatus.</title>
        <authorList>
            <person name="Maeda T."/>
            <person name="Takahashi S."/>
            <person name="Yoshida T."/>
            <person name="Shimamura S."/>
            <person name="Takaki Y."/>
            <person name="Nagai Y."/>
            <person name="Toyoda A."/>
            <person name="Suzuki Y."/>
            <person name="Arimoto A."/>
            <person name="Ishii H."/>
            <person name="Satoh N."/>
            <person name="Nishiyama T."/>
            <person name="Hasebe M."/>
            <person name="Maruyama T."/>
            <person name="Minagawa J."/>
            <person name="Obokata J."/>
            <person name="Shigenobu S."/>
        </authorList>
    </citation>
    <scope>NUCLEOTIDE SEQUENCE [LARGE SCALE GENOMIC DNA]</scope>
</reference>
<keyword evidence="2" id="KW-1185">Reference proteome</keyword>
<feature type="non-terminal residue" evidence="1">
    <location>
        <position position="1"/>
    </location>
</feature>
<sequence length="53" mass="5958">RITPFASQKNGSHHFSCGPLHFELFGYGGGWMFPSDRVALCSQGIQIPKFHHQ</sequence>
<dbReference type="AlphaFoldDB" id="A0AAV4JMY3"/>
<dbReference type="EMBL" id="BMAT01013923">
    <property type="protein sequence ID" value="GFS23063.1"/>
    <property type="molecule type" value="Genomic_DNA"/>
</dbReference>
<dbReference type="Proteomes" id="UP000762676">
    <property type="component" value="Unassembled WGS sequence"/>
</dbReference>
<evidence type="ECO:0000313" key="1">
    <source>
        <dbReference type="EMBL" id="GFS23063.1"/>
    </source>
</evidence>
<gene>
    <name evidence="1" type="ORF">ElyMa_006967600</name>
</gene>